<comment type="caution">
    <text evidence="1">The sequence shown here is derived from an EMBL/GenBank/DDBJ whole genome shotgun (WGS) entry which is preliminary data.</text>
</comment>
<protein>
    <recommendedName>
        <fullName evidence="3">DUF2197 domain-containing protein</fullName>
    </recommendedName>
</protein>
<dbReference type="OrthoDB" id="9797806at2"/>
<dbReference type="RefSeq" id="WP_022058040.1">
    <property type="nucleotide sequence ID" value="NZ_CABIWG010000005.1"/>
</dbReference>
<reference evidence="1 2" key="1">
    <citation type="submission" date="2018-08" db="EMBL/GenBank/DDBJ databases">
        <title>A genome reference for cultivated species of the human gut microbiota.</title>
        <authorList>
            <person name="Zou Y."/>
            <person name="Xue W."/>
            <person name="Luo G."/>
        </authorList>
    </citation>
    <scope>NUCLEOTIDE SEQUENCE [LARGE SCALE GENOMIC DNA]</scope>
    <source>
        <strain evidence="1 2">AF22-21</strain>
    </source>
</reference>
<organism evidence="1 2">
    <name type="scientific">Coprococcus eutactus</name>
    <dbReference type="NCBI Taxonomy" id="33043"/>
    <lineage>
        <taxon>Bacteria</taxon>
        <taxon>Bacillati</taxon>
        <taxon>Bacillota</taxon>
        <taxon>Clostridia</taxon>
        <taxon>Lachnospirales</taxon>
        <taxon>Lachnospiraceae</taxon>
        <taxon>Coprococcus</taxon>
    </lineage>
</organism>
<gene>
    <name evidence="1" type="ORF">DWX94_01925</name>
</gene>
<evidence type="ECO:0000313" key="2">
    <source>
        <dbReference type="Proteomes" id="UP000283295"/>
    </source>
</evidence>
<evidence type="ECO:0000313" key="1">
    <source>
        <dbReference type="EMBL" id="RGS43849.1"/>
    </source>
</evidence>
<accession>A0A3R6A1R1</accession>
<dbReference type="Proteomes" id="UP000283295">
    <property type="component" value="Unassembled WGS sequence"/>
</dbReference>
<sequence>MSEIRCNMCGRKIVFGEKHNKEDYVLIQKEWGYFSDKDGKKYTLRMCENCYDKLVAACVIPPEIENVTEYA</sequence>
<dbReference type="AlphaFoldDB" id="A0A3R6A1R1"/>
<evidence type="ECO:0008006" key="3">
    <source>
        <dbReference type="Google" id="ProtNLM"/>
    </source>
</evidence>
<name>A0A3R6A1R1_9FIRM</name>
<dbReference type="EMBL" id="QRVK01000003">
    <property type="protein sequence ID" value="RGS43849.1"/>
    <property type="molecule type" value="Genomic_DNA"/>
</dbReference>
<proteinExistence type="predicted"/>